<name>A0ABQ8TIY9_PERAM</name>
<proteinExistence type="predicted"/>
<comment type="caution">
    <text evidence="1">The sequence shown here is derived from an EMBL/GenBank/DDBJ whole genome shotgun (WGS) entry which is preliminary data.</text>
</comment>
<reference evidence="1 2" key="1">
    <citation type="journal article" date="2022" name="Allergy">
        <title>Genome assembly and annotation of Periplaneta americana reveal a comprehensive cockroach allergen profile.</title>
        <authorList>
            <person name="Wang L."/>
            <person name="Xiong Q."/>
            <person name="Saelim N."/>
            <person name="Wang L."/>
            <person name="Nong W."/>
            <person name="Wan A.T."/>
            <person name="Shi M."/>
            <person name="Liu X."/>
            <person name="Cao Q."/>
            <person name="Hui J.H.L."/>
            <person name="Sookrung N."/>
            <person name="Leung T.F."/>
            <person name="Tungtrongchitr A."/>
            <person name="Tsui S.K.W."/>
        </authorList>
    </citation>
    <scope>NUCLEOTIDE SEQUENCE [LARGE SCALE GENOMIC DNA]</scope>
    <source>
        <strain evidence="1">PWHHKU_190912</strain>
    </source>
</reference>
<gene>
    <name evidence="1" type="ORF">ANN_13288</name>
</gene>
<evidence type="ECO:0000313" key="2">
    <source>
        <dbReference type="Proteomes" id="UP001148838"/>
    </source>
</evidence>
<protein>
    <submittedName>
        <fullName evidence="1">Uncharacterized protein</fullName>
    </submittedName>
</protein>
<dbReference type="PANTHER" id="PTHR10773">
    <property type="entry name" value="DNA-DIRECTED RNA POLYMERASES I, II, AND III SUBUNIT RPABC2"/>
    <property type="match status" value="1"/>
</dbReference>
<keyword evidence="2" id="KW-1185">Reference proteome</keyword>
<accession>A0ABQ8TIY9</accession>
<dbReference type="Proteomes" id="UP001148838">
    <property type="component" value="Unassembled WGS sequence"/>
</dbReference>
<dbReference type="PANTHER" id="PTHR10773:SF19">
    <property type="match status" value="1"/>
</dbReference>
<evidence type="ECO:0000313" key="1">
    <source>
        <dbReference type="EMBL" id="KAJ4446591.1"/>
    </source>
</evidence>
<organism evidence="1 2">
    <name type="scientific">Periplaneta americana</name>
    <name type="common">American cockroach</name>
    <name type="synonym">Blatta americana</name>
    <dbReference type="NCBI Taxonomy" id="6978"/>
    <lineage>
        <taxon>Eukaryota</taxon>
        <taxon>Metazoa</taxon>
        <taxon>Ecdysozoa</taxon>
        <taxon>Arthropoda</taxon>
        <taxon>Hexapoda</taxon>
        <taxon>Insecta</taxon>
        <taxon>Pterygota</taxon>
        <taxon>Neoptera</taxon>
        <taxon>Polyneoptera</taxon>
        <taxon>Dictyoptera</taxon>
        <taxon>Blattodea</taxon>
        <taxon>Blattoidea</taxon>
        <taxon>Blattidae</taxon>
        <taxon>Blattinae</taxon>
        <taxon>Periplaneta</taxon>
    </lineage>
</organism>
<dbReference type="EMBL" id="JAJSOF020000009">
    <property type="protein sequence ID" value="KAJ4446591.1"/>
    <property type="molecule type" value="Genomic_DNA"/>
</dbReference>
<sequence length="377" mass="43193">MFLSTLGIGEWSVSSWVKDTAEGDSKSKEVRKDGNSLMKNNVSKFLDKIPKLPSHYCRSSTSKLYLEPHFSSFSELYRVFKEECNSCNNIQPVAGRDLFVKLIKEHNIALFKPKKDECDLCLSYKLHNVSDYDYNAHQLKKERARQEKSVDKKEAEEGEGGLDANVFATCIVNFLDTEIKDCDKNKSKIFYSDGCCAQNRNAVVSNVLQHYSVASGTTIMQKYLVRGHTQMECDSVHSTTERRKKNRDLYSPASYVQMIKEARCGKQGQYKVKYLCHEFFKDYSEIQYKSIRPGNKVGEPCVTDISALKYTPNVGILYKLNFDNELIPRRPNTIIGSEKQLYAGPIPISTQKYVDLMSLKPVIPRDYHPFYDGLLHK</sequence>